<evidence type="ECO:0000313" key="1">
    <source>
        <dbReference type="EMBL" id="KAG8563024.1"/>
    </source>
</evidence>
<organism evidence="1 2">
    <name type="scientific">Engystomops pustulosus</name>
    <name type="common">Tungara frog</name>
    <name type="synonym">Physalaemus pustulosus</name>
    <dbReference type="NCBI Taxonomy" id="76066"/>
    <lineage>
        <taxon>Eukaryota</taxon>
        <taxon>Metazoa</taxon>
        <taxon>Chordata</taxon>
        <taxon>Craniata</taxon>
        <taxon>Vertebrata</taxon>
        <taxon>Euteleostomi</taxon>
        <taxon>Amphibia</taxon>
        <taxon>Batrachia</taxon>
        <taxon>Anura</taxon>
        <taxon>Neobatrachia</taxon>
        <taxon>Hyloidea</taxon>
        <taxon>Leptodactylidae</taxon>
        <taxon>Leiuperinae</taxon>
        <taxon>Engystomops</taxon>
    </lineage>
</organism>
<name>A0AAV7ASP8_ENGPU</name>
<accession>A0AAV7ASP8</accession>
<evidence type="ECO:0000313" key="2">
    <source>
        <dbReference type="Proteomes" id="UP000824782"/>
    </source>
</evidence>
<comment type="caution">
    <text evidence="1">The sequence shown here is derived from an EMBL/GenBank/DDBJ whole genome shotgun (WGS) entry which is preliminary data.</text>
</comment>
<dbReference type="EMBL" id="WNYA01000007">
    <property type="protein sequence ID" value="KAG8563024.1"/>
    <property type="molecule type" value="Genomic_DNA"/>
</dbReference>
<keyword evidence="2" id="KW-1185">Reference proteome</keyword>
<dbReference type="Proteomes" id="UP000824782">
    <property type="component" value="Unassembled WGS sequence"/>
</dbReference>
<proteinExistence type="predicted"/>
<gene>
    <name evidence="1" type="ORF">GDO81_015903</name>
</gene>
<protein>
    <submittedName>
        <fullName evidence="1">Uncharacterized protein</fullName>
    </submittedName>
</protein>
<dbReference type="AlphaFoldDB" id="A0AAV7ASP8"/>
<sequence>MSYCEAGTDNRRKTKMRVGVWGHVWSVGRAQLPATYWNQDKLSGLESSNCTIKHLYIPATLAAGLPLAMLHILTYQPTRVTTLIGCSSH</sequence>
<reference evidence="1" key="1">
    <citation type="thesis" date="2020" institute="ProQuest LLC" country="789 East Eisenhower Parkway, Ann Arbor, MI, USA">
        <title>Comparative Genomics and Chromosome Evolution.</title>
        <authorList>
            <person name="Mudd A.B."/>
        </authorList>
    </citation>
    <scope>NUCLEOTIDE SEQUENCE</scope>
    <source>
        <strain evidence="1">237g6f4</strain>
        <tissue evidence="1">Blood</tissue>
    </source>
</reference>